<accession>B4FFX4</accession>
<protein>
    <submittedName>
        <fullName evidence="1">Uncharacterized protein</fullName>
    </submittedName>
</protein>
<name>B4FFX4_MAIZE</name>
<dbReference type="ExpressionAtlas" id="B4FFX4">
    <property type="expression patterns" value="baseline and differential"/>
</dbReference>
<sequence>MCLRWRHARVNGLAAASRARTCYCVCAPLPAFKHAASSPTPSPLRRGGSRGRTRISLAAALSLLPRSLSSCSPPRPGERPRCRFLHSPRASSRFRPSRLLSLSVAHNQARLRAGVHAARGGDELRHDRDVANDSEFRSWGAGSPAPHAVIGQSVGTLRSGGLLQS</sequence>
<proteinExistence type="evidence at transcript level"/>
<evidence type="ECO:0000313" key="1">
    <source>
        <dbReference type="EMBL" id="ACF81017.1"/>
    </source>
</evidence>
<dbReference type="AlphaFoldDB" id="B4FFX4"/>
<organism evidence="1">
    <name type="scientific">Zea mays</name>
    <name type="common">Maize</name>
    <dbReference type="NCBI Taxonomy" id="4577"/>
    <lineage>
        <taxon>Eukaryota</taxon>
        <taxon>Viridiplantae</taxon>
        <taxon>Streptophyta</taxon>
        <taxon>Embryophyta</taxon>
        <taxon>Tracheophyta</taxon>
        <taxon>Spermatophyta</taxon>
        <taxon>Magnoliopsida</taxon>
        <taxon>Liliopsida</taxon>
        <taxon>Poales</taxon>
        <taxon>Poaceae</taxon>
        <taxon>PACMAD clade</taxon>
        <taxon>Panicoideae</taxon>
        <taxon>Andropogonodae</taxon>
        <taxon>Andropogoneae</taxon>
        <taxon>Tripsacinae</taxon>
        <taxon>Zea</taxon>
    </lineage>
</organism>
<reference evidence="1" key="1">
    <citation type="journal article" date="2009" name="PLoS Genet.">
        <title>Sequencing, mapping, and analysis of 27,455 maize full-length cDNAs.</title>
        <authorList>
            <person name="Soderlund C."/>
            <person name="Descour A."/>
            <person name="Kudrna D."/>
            <person name="Bomhoff M."/>
            <person name="Boyd L."/>
            <person name="Currie J."/>
            <person name="Angelova A."/>
            <person name="Collura K."/>
            <person name="Wissotski M."/>
            <person name="Ashley E."/>
            <person name="Morrow D."/>
            <person name="Fernandes J."/>
            <person name="Walbot V."/>
            <person name="Yu Y."/>
        </authorList>
    </citation>
    <scope>NUCLEOTIDE SEQUENCE</scope>
    <source>
        <strain evidence="1">B73</strain>
    </source>
</reference>
<dbReference type="EMBL" id="BT036012">
    <property type="protein sequence ID" value="ACF81017.1"/>
    <property type="molecule type" value="mRNA"/>
</dbReference>